<protein>
    <submittedName>
        <fullName evidence="4">GNAT family N-acetyltransferase</fullName>
    </submittedName>
</protein>
<dbReference type="Proteomes" id="UP000823858">
    <property type="component" value="Unassembled WGS sequence"/>
</dbReference>
<dbReference type="EMBL" id="DWVP01000020">
    <property type="protein sequence ID" value="HJC85624.1"/>
    <property type="molecule type" value="Genomic_DNA"/>
</dbReference>
<evidence type="ECO:0000256" key="1">
    <source>
        <dbReference type="ARBA" id="ARBA00022679"/>
    </source>
</evidence>
<dbReference type="Gene3D" id="3.40.630.30">
    <property type="match status" value="1"/>
</dbReference>
<feature type="domain" description="N-acetyltransferase" evidence="3">
    <location>
        <begin position="12"/>
        <end position="180"/>
    </location>
</feature>
<evidence type="ECO:0000256" key="2">
    <source>
        <dbReference type="ARBA" id="ARBA00023315"/>
    </source>
</evidence>
<keyword evidence="2" id="KW-0012">Acyltransferase</keyword>
<keyword evidence="1" id="KW-0808">Transferase</keyword>
<dbReference type="SUPFAM" id="SSF55729">
    <property type="entry name" value="Acyl-CoA N-acyltransferases (Nat)"/>
    <property type="match status" value="1"/>
</dbReference>
<name>A0A9D2QGG6_9CORY</name>
<organism evidence="4 5">
    <name type="scientific">Candidatus Corynebacterium faecigallinarum</name>
    <dbReference type="NCBI Taxonomy" id="2838528"/>
    <lineage>
        <taxon>Bacteria</taxon>
        <taxon>Bacillati</taxon>
        <taxon>Actinomycetota</taxon>
        <taxon>Actinomycetes</taxon>
        <taxon>Mycobacteriales</taxon>
        <taxon>Corynebacteriaceae</taxon>
        <taxon>Corynebacterium</taxon>
    </lineage>
</organism>
<dbReference type="InterPro" id="IPR000182">
    <property type="entry name" value="GNAT_dom"/>
</dbReference>
<proteinExistence type="predicted"/>
<gene>
    <name evidence="4" type="ORF">H9751_08785</name>
</gene>
<dbReference type="AlphaFoldDB" id="A0A9D2QGG6"/>
<dbReference type="InterPro" id="IPR016181">
    <property type="entry name" value="Acyl_CoA_acyltransferase"/>
</dbReference>
<dbReference type="PANTHER" id="PTHR43072:SF23">
    <property type="entry name" value="UPF0039 PROTEIN C11D3.02C"/>
    <property type="match status" value="1"/>
</dbReference>
<sequence length="184" mass="20304">MAETTPQTTPEITVRETVEADIPAITAIYNEAVANTVAVWNDDIVDEANRLQWLAEHRVPGTVALTAVMTDDTDDTDDTDVEQVLGYATYGDFRHYDGFRHTVENSIYVDGTRRAGGVGTALMEELIVRARTEDKHVMVAAIEGSNTASLKLHAKVGFEECGTVRQVGTKFGRWLDMTLVQLML</sequence>
<reference evidence="4" key="1">
    <citation type="journal article" date="2021" name="PeerJ">
        <title>Extensive microbial diversity within the chicken gut microbiome revealed by metagenomics and culture.</title>
        <authorList>
            <person name="Gilroy R."/>
            <person name="Ravi A."/>
            <person name="Getino M."/>
            <person name="Pursley I."/>
            <person name="Horton D.L."/>
            <person name="Alikhan N.F."/>
            <person name="Baker D."/>
            <person name="Gharbi K."/>
            <person name="Hall N."/>
            <person name="Watson M."/>
            <person name="Adriaenssens E.M."/>
            <person name="Foster-Nyarko E."/>
            <person name="Jarju S."/>
            <person name="Secka A."/>
            <person name="Antonio M."/>
            <person name="Oren A."/>
            <person name="Chaudhuri R.R."/>
            <person name="La Ragione R."/>
            <person name="Hildebrand F."/>
            <person name="Pallen M.J."/>
        </authorList>
    </citation>
    <scope>NUCLEOTIDE SEQUENCE</scope>
    <source>
        <strain evidence="4">ChiHjej13B12-4958</strain>
    </source>
</reference>
<evidence type="ECO:0000313" key="5">
    <source>
        <dbReference type="Proteomes" id="UP000823858"/>
    </source>
</evidence>
<evidence type="ECO:0000259" key="3">
    <source>
        <dbReference type="PROSITE" id="PS51186"/>
    </source>
</evidence>
<evidence type="ECO:0000313" key="4">
    <source>
        <dbReference type="EMBL" id="HJC85624.1"/>
    </source>
</evidence>
<dbReference type="PANTHER" id="PTHR43072">
    <property type="entry name" value="N-ACETYLTRANSFERASE"/>
    <property type="match status" value="1"/>
</dbReference>
<dbReference type="PROSITE" id="PS51186">
    <property type="entry name" value="GNAT"/>
    <property type="match status" value="1"/>
</dbReference>
<dbReference type="GO" id="GO:0016747">
    <property type="term" value="F:acyltransferase activity, transferring groups other than amino-acyl groups"/>
    <property type="evidence" value="ECO:0007669"/>
    <property type="project" value="InterPro"/>
</dbReference>
<accession>A0A9D2QGG6</accession>
<reference evidence="4" key="2">
    <citation type="submission" date="2021-04" db="EMBL/GenBank/DDBJ databases">
        <authorList>
            <person name="Gilroy R."/>
        </authorList>
    </citation>
    <scope>NUCLEOTIDE SEQUENCE</scope>
    <source>
        <strain evidence="4">ChiHjej13B12-4958</strain>
    </source>
</reference>
<dbReference type="Pfam" id="PF00583">
    <property type="entry name" value="Acetyltransf_1"/>
    <property type="match status" value="1"/>
</dbReference>
<comment type="caution">
    <text evidence="4">The sequence shown here is derived from an EMBL/GenBank/DDBJ whole genome shotgun (WGS) entry which is preliminary data.</text>
</comment>